<comment type="caution">
    <text evidence="1">The sequence shown here is derived from an EMBL/GenBank/DDBJ whole genome shotgun (WGS) entry which is preliminary data.</text>
</comment>
<evidence type="ECO:0008006" key="3">
    <source>
        <dbReference type="Google" id="ProtNLM"/>
    </source>
</evidence>
<name>A0A0C1ZM46_9VIBR</name>
<evidence type="ECO:0000313" key="1">
    <source>
        <dbReference type="EMBL" id="KIF54151.1"/>
    </source>
</evidence>
<reference evidence="1 2" key="1">
    <citation type="submission" date="2014-07" db="EMBL/GenBank/DDBJ databases">
        <title>Unique and conserved regions in Vibrio harveyi and related species in comparison with the shrimp pathogen Vibrio harveyi CAIM 1792.</title>
        <authorList>
            <person name="Espinoza-Valles I."/>
            <person name="Vora G."/>
            <person name="Leekitcharoenphon P."/>
            <person name="Ussery D."/>
            <person name="Hoj L."/>
            <person name="Gomez-Gil B."/>
        </authorList>
    </citation>
    <scope>NUCLEOTIDE SEQUENCE [LARGE SCALE GENOMIC DNA]</scope>
    <source>
        <strain evidence="2">CAIM 1854 / LMG 25443</strain>
    </source>
</reference>
<dbReference type="Proteomes" id="UP000031586">
    <property type="component" value="Unassembled WGS sequence"/>
</dbReference>
<sequence length="348" mass="40448">MSNKITKRPKQLEEFEFYSELPAIPVAVDKSSLHDFLQFDLYDLDGIQPLESFHFEKKGDVVEVQPSERLIDIYEQKNIRFQMVNIVANLYGFKEVDGVLYGKPYSICLQPMSKRGKVTKVEAGFFRNFRLDKLDGDDSYLGFNPFKLGYDMYGKYSTFISMGKIDEYADMVGFTLGTYALAENWNFDDICLVELKDCNEFLKKKYRKYRIRRYFNKFDNINPRKIWGCDSPIELFLLQAFDSIGLEPEIQTGIFEDGSTYPSLHHMLSSNKRECEVRQITDADFYFREQKLAVFCDSNSYHSSPKKRAKDKKIDEQLEALGIRSIRLRGGDINEDPIGCAKKVAENL</sequence>
<dbReference type="PATRIC" id="fig|1229493.5.peg.104"/>
<accession>A0A0C1ZM46</accession>
<evidence type="ECO:0000313" key="2">
    <source>
        <dbReference type="Proteomes" id="UP000031586"/>
    </source>
</evidence>
<dbReference type="EMBL" id="JPRD01000010">
    <property type="protein sequence ID" value="KIF54151.1"/>
    <property type="molecule type" value="Genomic_DNA"/>
</dbReference>
<dbReference type="RefSeq" id="WP_020198148.1">
    <property type="nucleotide sequence ID" value="NZ_BAOH01000255.1"/>
</dbReference>
<dbReference type="AlphaFoldDB" id="A0A0C1ZM46"/>
<gene>
    <name evidence="1" type="ORF">H735_05265</name>
</gene>
<proteinExistence type="predicted"/>
<dbReference type="Gene3D" id="3.40.960.10">
    <property type="entry name" value="VSR Endonuclease"/>
    <property type="match status" value="1"/>
</dbReference>
<protein>
    <recommendedName>
        <fullName evidence="3">DUF559 domain-containing protein</fullName>
    </recommendedName>
</protein>
<organism evidence="1 2">
    <name type="scientific">Vibrio owensii CAIM 1854 = LMG 25443</name>
    <dbReference type="NCBI Taxonomy" id="1229493"/>
    <lineage>
        <taxon>Bacteria</taxon>
        <taxon>Pseudomonadati</taxon>
        <taxon>Pseudomonadota</taxon>
        <taxon>Gammaproteobacteria</taxon>
        <taxon>Vibrionales</taxon>
        <taxon>Vibrionaceae</taxon>
        <taxon>Vibrio</taxon>
    </lineage>
</organism>